<dbReference type="Proteomes" id="UP000035760">
    <property type="component" value="Unassembled WGS sequence"/>
</dbReference>
<reference evidence="1" key="2">
    <citation type="submission" date="2014-03" db="EMBL/GenBank/DDBJ databases">
        <title>Candidatus Competibacter-lineage genomes retrieved from metagenomes reveal functional metabolic diversity.</title>
        <authorList>
            <person name="McIlroy S.J."/>
            <person name="Albertsen M."/>
            <person name="Andresen E.K."/>
            <person name="Saunders A.M."/>
            <person name="Kristiansen R."/>
            <person name="Stokholm-Bjerregaard M."/>
            <person name="Nielsen K.L."/>
            <person name="Nielsen P.H."/>
        </authorList>
    </citation>
    <scope>NUCLEOTIDE SEQUENCE</scope>
    <source>
        <strain evidence="1">Run_A_D11</strain>
    </source>
</reference>
<reference evidence="1" key="1">
    <citation type="submission" date="2013-07" db="EMBL/GenBank/DDBJ databases">
        <authorList>
            <person name="McIlroy S."/>
        </authorList>
    </citation>
    <scope>NUCLEOTIDE SEQUENCE [LARGE SCALE GENOMIC DNA]</scope>
    <source>
        <strain evidence="1">Run_A_D11</strain>
    </source>
</reference>
<evidence type="ECO:0000313" key="2">
    <source>
        <dbReference type="Proteomes" id="UP000035760"/>
    </source>
</evidence>
<proteinExistence type="predicted"/>
<dbReference type="AlphaFoldDB" id="W6MAZ2"/>
<dbReference type="EMBL" id="CBTJ020000002">
    <property type="protein sequence ID" value="CDI00993.1"/>
    <property type="molecule type" value="Genomic_DNA"/>
</dbReference>
<protein>
    <submittedName>
        <fullName evidence="1">Uncharacterized protein</fullName>
    </submittedName>
</protein>
<accession>W6MAZ2</accession>
<keyword evidence="2" id="KW-1185">Reference proteome</keyword>
<sequence>MLQRTPVAGWLPLFAAHELKALKRTLRVSNRLTG</sequence>
<gene>
    <name evidence="1" type="ORF">BN873_100005</name>
</gene>
<evidence type="ECO:0000313" key="1">
    <source>
        <dbReference type="EMBL" id="CDI00993.1"/>
    </source>
</evidence>
<organism evidence="1 2">
    <name type="scientific">Candidatus Competibacter denitrificans Run_A_D11</name>
    <dbReference type="NCBI Taxonomy" id="1400863"/>
    <lineage>
        <taxon>Bacteria</taxon>
        <taxon>Pseudomonadati</taxon>
        <taxon>Pseudomonadota</taxon>
        <taxon>Gammaproteobacteria</taxon>
        <taxon>Candidatus Competibacteraceae</taxon>
        <taxon>Candidatus Competibacter</taxon>
    </lineage>
</organism>
<comment type="caution">
    <text evidence="1">The sequence shown here is derived from an EMBL/GenBank/DDBJ whole genome shotgun (WGS) entry which is preliminary data.</text>
</comment>
<dbReference type="STRING" id="1400863.BN873_100005"/>
<name>W6MAZ2_9GAMM</name>